<reference evidence="2" key="1">
    <citation type="submission" date="2019-08" db="EMBL/GenBank/DDBJ databases">
        <authorList>
            <person name="Kucharzyk K."/>
            <person name="Murdoch R.W."/>
            <person name="Higgins S."/>
            <person name="Loffler F."/>
        </authorList>
    </citation>
    <scope>NUCLEOTIDE SEQUENCE</scope>
</reference>
<comment type="caution">
    <text evidence="2">The sequence shown here is derived from an EMBL/GenBank/DDBJ whole genome shotgun (WGS) entry which is preliminary data.</text>
</comment>
<evidence type="ECO:0000313" key="2">
    <source>
        <dbReference type="EMBL" id="MPN42475.1"/>
    </source>
</evidence>
<protein>
    <submittedName>
        <fullName evidence="2">Uncharacterized protein</fullName>
    </submittedName>
</protein>
<accession>A0A645HTT8</accession>
<proteinExistence type="predicted"/>
<sequence length="49" mass="5643">MIQLLIDLISSSHNVALVLQEYAVVFVIWGLVKLLLKAQEEYVEQMQIL</sequence>
<name>A0A645HTT8_9ZZZZ</name>
<dbReference type="AlphaFoldDB" id="A0A645HTT8"/>
<keyword evidence="1" id="KW-0812">Transmembrane</keyword>
<gene>
    <name evidence="2" type="ORF">SDC9_190032</name>
</gene>
<evidence type="ECO:0000256" key="1">
    <source>
        <dbReference type="SAM" id="Phobius"/>
    </source>
</evidence>
<keyword evidence="1" id="KW-0472">Membrane</keyword>
<feature type="transmembrane region" description="Helical" evidence="1">
    <location>
        <begin position="15"/>
        <end position="36"/>
    </location>
</feature>
<organism evidence="2">
    <name type="scientific">bioreactor metagenome</name>
    <dbReference type="NCBI Taxonomy" id="1076179"/>
    <lineage>
        <taxon>unclassified sequences</taxon>
        <taxon>metagenomes</taxon>
        <taxon>ecological metagenomes</taxon>
    </lineage>
</organism>
<dbReference type="EMBL" id="VSSQ01100232">
    <property type="protein sequence ID" value="MPN42475.1"/>
    <property type="molecule type" value="Genomic_DNA"/>
</dbReference>
<keyword evidence="1" id="KW-1133">Transmembrane helix</keyword>